<dbReference type="PANTHER" id="PTHR21248:SF22">
    <property type="entry name" value="PHOSPHOLIPASE D"/>
    <property type="match status" value="1"/>
</dbReference>
<dbReference type="CDD" id="cd09110">
    <property type="entry name" value="PLDc_CLS_1"/>
    <property type="match status" value="1"/>
</dbReference>
<reference evidence="3 4" key="1">
    <citation type="submission" date="2016-12" db="EMBL/GenBank/DDBJ databases">
        <title>Genome sequencing of Methylocaldum marinum.</title>
        <authorList>
            <person name="Takeuchi M."/>
            <person name="Kamagata Y."/>
            <person name="Hiraoka S."/>
            <person name="Oshima K."/>
            <person name="Hattori M."/>
            <person name="Iwasaki W."/>
        </authorList>
    </citation>
    <scope>NUCLEOTIDE SEQUENCE [LARGE SCALE GENOMIC DNA]</scope>
    <source>
        <strain evidence="3 4">S8</strain>
    </source>
</reference>
<dbReference type="Proteomes" id="UP000266313">
    <property type="component" value="Chromosome"/>
</dbReference>
<evidence type="ECO:0000313" key="4">
    <source>
        <dbReference type="Proteomes" id="UP000266313"/>
    </source>
</evidence>
<dbReference type="GO" id="GO:0008808">
    <property type="term" value="F:cardiolipin synthase activity"/>
    <property type="evidence" value="ECO:0007669"/>
    <property type="project" value="TreeGrafter"/>
</dbReference>
<dbReference type="PROSITE" id="PS50035">
    <property type="entry name" value="PLD"/>
    <property type="match status" value="2"/>
</dbReference>
<dbReference type="InterPro" id="IPR001736">
    <property type="entry name" value="PLipase_D/transphosphatidylase"/>
</dbReference>
<accession>A0A250KNW0</accession>
<gene>
    <name evidence="3" type="ORF">sS8_1413</name>
</gene>
<organism evidence="3 4">
    <name type="scientific">Methylocaldum marinum</name>
    <dbReference type="NCBI Taxonomy" id="1432792"/>
    <lineage>
        <taxon>Bacteria</taxon>
        <taxon>Pseudomonadati</taxon>
        <taxon>Pseudomonadota</taxon>
        <taxon>Gammaproteobacteria</taxon>
        <taxon>Methylococcales</taxon>
        <taxon>Methylococcaceae</taxon>
        <taxon>Methylocaldum</taxon>
    </lineage>
</organism>
<dbReference type="KEGG" id="mmai:sS8_1413"/>
<protein>
    <submittedName>
        <fullName evidence="3">Cardiolipin synthetase</fullName>
    </submittedName>
</protein>
<dbReference type="InterPro" id="IPR025202">
    <property type="entry name" value="PLD-like_dom"/>
</dbReference>
<dbReference type="Pfam" id="PF13091">
    <property type="entry name" value="PLDc_2"/>
    <property type="match status" value="2"/>
</dbReference>
<dbReference type="EMBL" id="AP017928">
    <property type="protein sequence ID" value="BBA33373.1"/>
    <property type="molecule type" value="Genomic_DNA"/>
</dbReference>
<proteinExistence type="predicted"/>
<dbReference type="Gene3D" id="3.30.870.10">
    <property type="entry name" value="Endonuclease Chain A"/>
    <property type="match status" value="2"/>
</dbReference>
<feature type="domain" description="PLD phosphodiesterase" evidence="2">
    <location>
        <begin position="319"/>
        <end position="345"/>
    </location>
</feature>
<evidence type="ECO:0000313" key="3">
    <source>
        <dbReference type="EMBL" id="BBA33373.1"/>
    </source>
</evidence>
<dbReference type="AlphaFoldDB" id="A0A250KNW0"/>
<evidence type="ECO:0000259" key="2">
    <source>
        <dbReference type="PROSITE" id="PS50035"/>
    </source>
</evidence>
<feature type="compositionally biased region" description="Low complexity" evidence="1">
    <location>
        <begin position="10"/>
        <end position="23"/>
    </location>
</feature>
<keyword evidence="4" id="KW-1185">Reference proteome</keyword>
<name>A0A250KNW0_9GAMM</name>
<feature type="region of interest" description="Disordered" evidence="1">
    <location>
        <begin position="1"/>
        <end position="31"/>
    </location>
</feature>
<dbReference type="OrthoDB" id="9762009at2"/>
<feature type="domain" description="PLD phosphodiesterase" evidence="2">
    <location>
        <begin position="152"/>
        <end position="179"/>
    </location>
</feature>
<dbReference type="GO" id="GO:0032049">
    <property type="term" value="P:cardiolipin biosynthetic process"/>
    <property type="evidence" value="ECO:0007669"/>
    <property type="project" value="UniProtKB-ARBA"/>
</dbReference>
<dbReference type="GO" id="GO:0016020">
    <property type="term" value="C:membrane"/>
    <property type="evidence" value="ECO:0007669"/>
    <property type="project" value="TreeGrafter"/>
</dbReference>
<dbReference type="CDD" id="cd09159">
    <property type="entry name" value="PLDc_ybhO_like_2"/>
    <property type="match status" value="1"/>
</dbReference>
<sequence>MNEAKSSLRADASISKPKKAASSPVNQPETVSASPLEERLYVRGDEFFIDMVRDINAAVREVRLETYIFELDSVGRAFIAALSHAHQRGVRVHLLVDGVGLPLVGGRLLAALEEAGFPFRIFHPIPWFFRHWRHMAGGRAVPPRFLQLLLRLNNRNHRKVSTIDRRIAWIGSFNVSALHLPAAHGGEEWRDTAVRVENIDTLALVNAFRRAWNPWRWRPLGHSAPLRSPFRLNNTRRQRRGRMRDLLRRIGRSKQRIWITNAYFVPDERLLQELNRAARRGVDVRIILPSISDVFFMPWTSATFYGNLLEHGVKIYEYQPGVLHAKTIIIDDWMTVGSSNMNSRSLRHDLEVDYVLSQTDTKAALASAFLRDLKHSTEISSSAYPNRPLWQRVLAHLILFAKYWI</sequence>
<dbReference type="SUPFAM" id="SSF56024">
    <property type="entry name" value="Phospholipase D/nuclease"/>
    <property type="match status" value="2"/>
</dbReference>
<dbReference type="PANTHER" id="PTHR21248">
    <property type="entry name" value="CARDIOLIPIN SYNTHASE"/>
    <property type="match status" value="1"/>
</dbReference>
<dbReference type="RefSeq" id="WP_119628988.1">
    <property type="nucleotide sequence ID" value="NZ_AP017928.1"/>
</dbReference>
<dbReference type="SMART" id="SM00155">
    <property type="entry name" value="PLDc"/>
    <property type="match status" value="2"/>
</dbReference>
<evidence type="ECO:0000256" key="1">
    <source>
        <dbReference type="SAM" id="MobiDB-lite"/>
    </source>
</evidence>